<organism evidence="1">
    <name type="scientific">marine metagenome</name>
    <dbReference type="NCBI Taxonomy" id="408172"/>
    <lineage>
        <taxon>unclassified sequences</taxon>
        <taxon>metagenomes</taxon>
        <taxon>ecological metagenomes</taxon>
    </lineage>
</organism>
<proteinExistence type="predicted"/>
<evidence type="ECO:0000313" key="1">
    <source>
        <dbReference type="EMBL" id="SVC76449.1"/>
    </source>
</evidence>
<sequence>VIQILYQIDQYGEVSMEPPLPVYMES</sequence>
<feature type="non-terminal residue" evidence="1">
    <location>
        <position position="26"/>
    </location>
</feature>
<protein>
    <submittedName>
        <fullName evidence="1">Uncharacterized protein</fullName>
    </submittedName>
</protein>
<dbReference type="EMBL" id="UINC01109552">
    <property type="protein sequence ID" value="SVC76449.1"/>
    <property type="molecule type" value="Genomic_DNA"/>
</dbReference>
<name>A0A382PSY4_9ZZZZ</name>
<reference evidence="1" key="1">
    <citation type="submission" date="2018-05" db="EMBL/GenBank/DDBJ databases">
        <authorList>
            <person name="Lanie J.A."/>
            <person name="Ng W.-L."/>
            <person name="Kazmierczak K.M."/>
            <person name="Andrzejewski T.M."/>
            <person name="Davidsen T.M."/>
            <person name="Wayne K.J."/>
            <person name="Tettelin H."/>
            <person name="Glass J.I."/>
            <person name="Rusch D."/>
            <person name="Podicherti R."/>
            <person name="Tsui H.-C.T."/>
            <person name="Winkler M.E."/>
        </authorList>
    </citation>
    <scope>NUCLEOTIDE SEQUENCE</scope>
</reference>
<accession>A0A382PSY4</accession>
<feature type="non-terminal residue" evidence="1">
    <location>
        <position position="1"/>
    </location>
</feature>
<dbReference type="AlphaFoldDB" id="A0A382PSY4"/>
<gene>
    <name evidence="1" type="ORF">METZ01_LOCUS329303</name>
</gene>